<feature type="domain" description="Inner kinetochore subunit AME1" evidence="3">
    <location>
        <begin position="524"/>
        <end position="649"/>
    </location>
</feature>
<feature type="coiled-coil region" evidence="1">
    <location>
        <begin position="596"/>
        <end position="661"/>
    </location>
</feature>
<dbReference type="OrthoDB" id="5377952at2759"/>
<protein>
    <recommendedName>
        <fullName evidence="3">Inner kinetochore subunit AME1 domain-containing protein</fullName>
    </recommendedName>
</protein>
<name>A0A6G1I3W3_9PEZI</name>
<feature type="compositionally biased region" description="Polar residues" evidence="2">
    <location>
        <begin position="441"/>
        <end position="453"/>
    </location>
</feature>
<reference evidence="4" key="1">
    <citation type="journal article" date="2020" name="Stud. Mycol.">
        <title>101 Dothideomycetes genomes: a test case for predicting lifestyles and emergence of pathogens.</title>
        <authorList>
            <person name="Haridas S."/>
            <person name="Albert R."/>
            <person name="Binder M."/>
            <person name="Bloem J."/>
            <person name="Labutti K."/>
            <person name="Salamov A."/>
            <person name="Andreopoulos B."/>
            <person name="Baker S."/>
            <person name="Barry K."/>
            <person name="Bills G."/>
            <person name="Bluhm B."/>
            <person name="Cannon C."/>
            <person name="Castanera R."/>
            <person name="Culley D."/>
            <person name="Daum C."/>
            <person name="Ezra D."/>
            <person name="Gonzalez J."/>
            <person name="Henrissat B."/>
            <person name="Kuo A."/>
            <person name="Liang C."/>
            <person name="Lipzen A."/>
            <person name="Lutzoni F."/>
            <person name="Magnuson J."/>
            <person name="Mondo S."/>
            <person name="Nolan M."/>
            <person name="Ohm R."/>
            <person name="Pangilinan J."/>
            <person name="Park H.-J."/>
            <person name="Ramirez L."/>
            <person name="Alfaro M."/>
            <person name="Sun H."/>
            <person name="Tritt A."/>
            <person name="Yoshinaga Y."/>
            <person name="Zwiers L.-H."/>
            <person name="Turgeon B."/>
            <person name="Goodwin S."/>
            <person name="Spatafora J."/>
            <person name="Crous P."/>
            <person name="Grigoriev I."/>
        </authorList>
    </citation>
    <scope>NUCLEOTIDE SEQUENCE</scope>
    <source>
        <strain evidence="4">CBS 262.69</strain>
    </source>
</reference>
<sequence length="662" mass="72266">MAPNDKSAVYSANAAPELQHSSNPERRFRIHIRQRAPTRATLVPPHPKSPTSTSAAPLSYPTTPPTATFNAQNTRQVQLSNQHAVYAAEEDTSCCTCTRTTRRIQLKHQHTLHAGEEDARRSPRKRKRPTPPESDPDELVENDNSLTSVSRPSTARRSVSRRRTVGPTGEGADELEGDSPAHQISSATSRRVGPAPDVTRSSAVPTTEIKTEDRGEKGTSFGGEGTLQVLATPSGQIPPSFEGTQRDPVERDLVEDPAHGPDRSSSGVQAVRNARSHAPGPLQEASSSAPRRSTRTANRTIPELFQQQENQDSTPTDKSVGKRRRPLVQSTSAANAKRSRNDARSTKTSHPRTPGQGPAGADDEDELSPNHVTTSLGAGSKEPSSLFVPQDQSTRQDVYQPTSEDELSPETRQNSRPAPVQDTGRDELEPIAEGSEDELSFANTQSARQSQPRGTDRAQASDDELTPQRPARAPIKKRPRIARPKPSTHKRRSTAANKIPITIYRPVRPSDLDADPLGADPTPGLNPVDVLAQVTGELTADVLQRLEGRRRASSGAQRSVVKRQRKAVRVFDSVLQDTLFELSLRANTGVVLGARVRKARRLERELRAELLTLRAERGEIELEAKGIAEAVRVGREQRVLRERLEEGVGALERLVARAADEP</sequence>
<evidence type="ECO:0000259" key="3">
    <source>
        <dbReference type="Pfam" id="PF20994"/>
    </source>
</evidence>
<feature type="compositionally biased region" description="Low complexity" evidence="2">
    <location>
        <begin position="147"/>
        <end position="157"/>
    </location>
</feature>
<feature type="compositionally biased region" description="Polar residues" evidence="2">
    <location>
        <begin position="305"/>
        <end position="317"/>
    </location>
</feature>
<dbReference type="Pfam" id="PF20994">
    <property type="entry name" value="CENPU"/>
    <property type="match status" value="1"/>
</dbReference>
<dbReference type="Proteomes" id="UP000799640">
    <property type="component" value="Unassembled WGS sequence"/>
</dbReference>
<accession>A0A6G1I3W3</accession>
<organism evidence="4 5">
    <name type="scientific">Trichodelitschia bisporula</name>
    <dbReference type="NCBI Taxonomy" id="703511"/>
    <lineage>
        <taxon>Eukaryota</taxon>
        <taxon>Fungi</taxon>
        <taxon>Dikarya</taxon>
        <taxon>Ascomycota</taxon>
        <taxon>Pezizomycotina</taxon>
        <taxon>Dothideomycetes</taxon>
        <taxon>Dothideomycetes incertae sedis</taxon>
        <taxon>Phaeotrichales</taxon>
        <taxon>Phaeotrichaceae</taxon>
        <taxon>Trichodelitschia</taxon>
    </lineage>
</organism>
<dbReference type="EMBL" id="ML996690">
    <property type="protein sequence ID" value="KAF2402759.1"/>
    <property type="molecule type" value="Genomic_DNA"/>
</dbReference>
<keyword evidence="5" id="KW-1185">Reference proteome</keyword>
<evidence type="ECO:0000256" key="1">
    <source>
        <dbReference type="SAM" id="Coils"/>
    </source>
</evidence>
<dbReference type="AlphaFoldDB" id="A0A6G1I3W3"/>
<feature type="compositionally biased region" description="Low complexity" evidence="2">
    <location>
        <begin position="285"/>
        <end position="300"/>
    </location>
</feature>
<proteinExistence type="predicted"/>
<feature type="compositionally biased region" description="Basic residues" evidence="2">
    <location>
        <begin position="474"/>
        <end position="493"/>
    </location>
</feature>
<feature type="compositionally biased region" description="Polar residues" evidence="2">
    <location>
        <begin position="390"/>
        <end position="402"/>
    </location>
</feature>
<evidence type="ECO:0000313" key="5">
    <source>
        <dbReference type="Proteomes" id="UP000799640"/>
    </source>
</evidence>
<feature type="compositionally biased region" description="Basic and acidic residues" evidence="2">
    <location>
        <begin position="244"/>
        <end position="262"/>
    </location>
</feature>
<feature type="region of interest" description="Disordered" evidence="2">
    <location>
        <begin position="108"/>
        <end position="525"/>
    </location>
</feature>
<keyword evidence="1" id="KW-0175">Coiled coil</keyword>
<gene>
    <name evidence="4" type="ORF">EJ06DRAFT_572875</name>
</gene>
<dbReference type="InterPro" id="IPR048743">
    <property type="entry name" value="AME1"/>
</dbReference>
<feature type="region of interest" description="Disordered" evidence="2">
    <location>
        <begin position="1"/>
        <end position="68"/>
    </location>
</feature>
<evidence type="ECO:0000256" key="2">
    <source>
        <dbReference type="SAM" id="MobiDB-lite"/>
    </source>
</evidence>
<evidence type="ECO:0000313" key="4">
    <source>
        <dbReference type="EMBL" id="KAF2402759.1"/>
    </source>
</evidence>